<dbReference type="GO" id="GO:0006402">
    <property type="term" value="P:mRNA catabolic process"/>
    <property type="evidence" value="ECO:0007669"/>
    <property type="project" value="TreeGrafter"/>
</dbReference>
<dbReference type="PANTHER" id="PTHR23355:SF9">
    <property type="entry name" value="DIS3-LIKE EXONUCLEASE 2"/>
    <property type="match status" value="1"/>
</dbReference>
<evidence type="ECO:0000313" key="11">
    <source>
        <dbReference type="Proteomes" id="UP000439550"/>
    </source>
</evidence>
<evidence type="ECO:0000313" key="10">
    <source>
        <dbReference type="EMBL" id="MQW38775.1"/>
    </source>
</evidence>
<keyword evidence="6 8" id="KW-0269">Exonuclease</keyword>
<keyword evidence="11" id="KW-1185">Reference proteome</keyword>
<keyword evidence="4 8" id="KW-0540">Nuclease</keyword>
<sequence>MKLSDSVVVTKEKITGIFRANAKGFGFVKPLDATDRKQDVFIGMRNTKNALDGDEVLVEILHSAETSKKGADGKVLKITKRATVDTVGTFIPFSKDEKNGLIGQVLLYNEKITSALYITKTQVELLANDVVRVHIDQYPNKKEPYSFQGMVTEVIGHQGDVGLDILEVLCAMGIPEHFPDEVMAQANSISEEISDEERKGRVDYRDEVTYTIDGADSKDLDDAIHVKKLPNGNFELGVHIADVAHYVTEGSPLDVDALSRATSVYVADRVVPMLPERLSNGICSLNEGVERLTQSCVMEISAQGKILSAKINPSLIKTTYRMTYDAVNQMIAQDEKTLAEFNKIASSIEVATQLHDVLYQMRSDRGAIEFDEAESKIILDDKGVPVEIVKRERGTAERMIESFMLAANESVANYFMRHKFPAIYRVHDEPKKEAFAKLMVFAGDLGYSISSPSHESLEYFMESIQETPEEAVLSTMLLHTMSTALYSEENTHHFGLAAKDYTHFTSPIRRYPDLLVHRLLHFYRDHDVTDDVKKEWTEKIPPIAKQSSDMEHREVVTERIVDAMKKAEYMTQFIGESFYGTINGIQKFGIFVQLENSVEGLIRLNLLKGEKGDRFEFDEEEQTVVGSKSKTTFKMGQPIKVKVIATNKRKGAVDFEHVLPEYEKKDEHHQ</sequence>
<comment type="subcellular location">
    <subcellularLocation>
        <location evidence="2 8">Cytoplasm</location>
    </subcellularLocation>
</comment>
<dbReference type="HAMAP" id="MF_01895">
    <property type="entry name" value="RNase_R"/>
    <property type="match status" value="1"/>
</dbReference>
<comment type="function">
    <text evidence="8">3'-5' exoribonuclease that releases 5'-nucleoside monophosphates and is involved in maturation of structured RNAs.</text>
</comment>
<evidence type="ECO:0000256" key="1">
    <source>
        <dbReference type="ARBA" id="ARBA00001849"/>
    </source>
</evidence>
<comment type="catalytic activity">
    <reaction evidence="1 8">
        <text>Exonucleolytic cleavage in the 3'- to 5'-direction to yield nucleoside 5'-phosphates.</text>
        <dbReference type="EC" id="3.1.13.1"/>
    </reaction>
</comment>
<dbReference type="GO" id="GO:0003723">
    <property type="term" value="F:RNA binding"/>
    <property type="evidence" value="ECO:0007669"/>
    <property type="project" value="UniProtKB-UniRule"/>
</dbReference>
<dbReference type="Pfam" id="PF00773">
    <property type="entry name" value="RNB"/>
    <property type="match status" value="1"/>
</dbReference>
<dbReference type="GO" id="GO:0008859">
    <property type="term" value="F:exoribonuclease II activity"/>
    <property type="evidence" value="ECO:0007669"/>
    <property type="project" value="UniProtKB-UniRule"/>
</dbReference>
<dbReference type="Gene3D" id="2.40.50.140">
    <property type="entry name" value="Nucleic acid-binding proteins"/>
    <property type="match status" value="2"/>
</dbReference>
<dbReference type="InterPro" id="IPR040476">
    <property type="entry name" value="CSD2"/>
</dbReference>
<dbReference type="InterPro" id="IPR004476">
    <property type="entry name" value="RNase_II/RNase_R"/>
</dbReference>
<name>A0A7X1Z943_9LACT</name>
<dbReference type="InterPro" id="IPR022966">
    <property type="entry name" value="RNase_II/R_CS"/>
</dbReference>
<dbReference type="InterPro" id="IPR003029">
    <property type="entry name" value="S1_domain"/>
</dbReference>
<dbReference type="InterPro" id="IPR011805">
    <property type="entry name" value="RNase_R"/>
</dbReference>
<dbReference type="OrthoDB" id="9764149at2"/>
<dbReference type="PANTHER" id="PTHR23355">
    <property type="entry name" value="RIBONUCLEASE"/>
    <property type="match status" value="1"/>
</dbReference>
<dbReference type="SUPFAM" id="SSF50249">
    <property type="entry name" value="Nucleic acid-binding proteins"/>
    <property type="match status" value="4"/>
</dbReference>
<evidence type="ECO:0000256" key="3">
    <source>
        <dbReference type="ARBA" id="ARBA00022490"/>
    </source>
</evidence>
<feature type="domain" description="S1 motif" evidence="9">
    <location>
        <begin position="575"/>
        <end position="658"/>
    </location>
</feature>
<dbReference type="Pfam" id="PF08206">
    <property type="entry name" value="OB_RNB"/>
    <property type="match status" value="1"/>
</dbReference>
<comment type="caution">
    <text evidence="10">The sequence shown here is derived from an EMBL/GenBank/DDBJ whole genome shotgun (WGS) entry which is preliminary data.</text>
</comment>
<evidence type="ECO:0000256" key="5">
    <source>
        <dbReference type="ARBA" id="ARBA00022801"/>
    </source>
</evidence>
<keyword evidence="7 8" id="KW-0694">RNA-binding</keyword>
<evidence type="ECO:0000259" key="9">
    <source>
        <dbReference type="PROSITE" id="PS50126"/>
    </source>
</evidence>
<comment type="similarity">
    <text evidence="8">Belongs to the RNR ribonuclease family. RNase R subfamily.</text>
</comment>
<dbReference type="PROSITE" id="PS01175">
    <property type="entry name" value="RIBONUCLEASE_II"/>
    <property type="match status" value="1"/>
</dbReference>
<dbReference type="RefSeq" id="WP_153495207.1">
    <property type="nucleotide sequence ID" value="NZ_CAXYUY010000038.1"/>
</dbReference>
<gene>
    <name evidence="8 10" type="primary">rnr</name>
    <name evidence="10" type="ORF">GHI93_02270</name>
</gene>
<keyword evidence="3 8" id="KW-0963">Cytoplasm</keyword>
<dbReference type="InterPro" id="IPR001900">
    <property type="entry name" value="RNase_II/R"/>
</dbReference>
<evidence type="ECO:0000256" key="4">
    <source>
        <dbReference type="ARBA" id="ARBA00022722"/>
    </source>
</evidence>
<dbReference type="NCBIfam" id="TIGR02063">
    <property type="entry name" value="RNase_R"/>
    <property type="match status" value="1"/>
</dbReference>
<dbReference type="InterPro" id="IPR050180">
    <property type="entry name" value="RNR_Ribonuclease"/>
</dbReference>
<protein>
    <recommendedName>
        <fullName evidence="8">Ribonuclease R</fullName>
        <shortName evidence="8">RNase R</shortName>
        <ecNumber evidence="8">3.1.13.1</ecNumber>
    </recommendedName>
</protein>
<organism evidence="10 11">
    <name type="scientific">Lactococcus hircilactis</name>
    <dbReference type="NCBI Taxonomy" id="1494462"/>
    <lineage>
        <taxon>Bacteria</taxon>
        <taxon>Bacillati</taxon>
        <taxon>Bacillota</taxon>
        <taxon>Bacilli</taxon>
        <taxon>Lactobacillales</taxon>
        <taxon>Streptococcaceae</taxon>
        <taxon>Lactococcus</taxon>
    </lineage>
</organism>
<dbReference type="PROSITE" id="PS50126">
    <property type="entry name" value="S1"/>
    <property type="match status" value="1"/>
</dbReference>
<evidence type="ECO:0000256" key="2">
    <source>
        <dbReference type="ARBA" id="ARBA00004496"/>
    </source>
</evidence>
<dbReference type="InterPro" id="IPR013223">
    <property type="entry name" value="RNase_B_OB_dom"/>
</dbReference>
<dbReference type="GO" id="GO:0005829">
    <property type="term" value="C:cytosol"/>
    <property type="evidence" value="ECO:0007669"/>
    <property type="project" value="TreeGrafter"/>
</dbReference>
<dbReference type="EMBL" id="WITJ01000003">
    <property type="protein sequence ID" value="MQW38775.1"/>
    <property type="molecule type" value="Genomic_DNA"/>
</dbReference>
<evidence type="ECO:0000256" key="7">
    <source>
        <dbReference type="ARBA" id="ARBA00022884"/>
    </source>
</evidence>
<dbReference type="Pfam" id="PF00575">
    <property type="entry name" value="S1"/>
    <property type="match status" value="1"/>
</dbReference>
<dbReference type="SMART" id="SM00955">
    <property type="entry name" value="RNB"/>
    <property type="match status" value="1"/>
</dbReference>
<proteinExistence type="inferred from homology"/>
<evidence type="ECO:0000256" key="6">
    <source>
        <dbReference type="ARBA" id="ARBA00022839"/>
    </source>
</evidence>
<dbReference type="InterPro" id="IPR012340">
    <property type="entry name" value="NA-bd_OB-fold"/>
</dbReference>
<dbReference type="SMART" id="SM00316">
    <property type="entry name" value="S1"/>
    <property type="match status" value="1"/>
</dbReference>
<dbReference type="Proteomes" id="UP000439550">
    <property type="component" value="Unassembled WGS sequence"/>
</dbReference>
<keyword evidence="5 8" id="KW-0378">Hydrolase</keyword>
<reference evidence="10 11" key="1">
    <citation type="submission" date="2019-10" db="EMBL/GenBank/DDBJ databases">
        <authorList>
            <person name="Dong K."/>
        </authorList>
    </citation>
    <scope>NUCLEOTIDE SEQUENCE [LARGE SCALE GENOMIC DNA]</scope>
    <source>
        <strain evidence="10 11">DSM 28960</strain>
    </source>
</reference>
<accession>A0A7X1Z943</accession>
<evidence type="ECO:0000256" key="8">
    <source>
        <dbReference type="HAMAP-Rule" id="MF_01895"/>
    </source>
</evidence>
<dbReference type="AlphaFoldDB" id="A0A7X1Z943"/>
<dbReference type="NCBIfam" id="TIGR00358">
    <property type="entry name" value="3_prime_RNase"/>
    <property type="match status" value="1"/>
</dbReference>
<dbReference type="Pfam" id="PF17876">
    <property type="entry name" value="CSD2"/>
    <property type="match status" value="1"/>
</dbReference>
<dbReference type="EC" id="3.1.13.1" evidence="8"/>
<dbReference type="CDD" id="cd04471">
    <property type="entry name" value="S1_RNase_R"/>
    <property type="match status" value="1"/>
</dbReference>